<dbReference type="AlphaFoldDB" id="A0A4Y2D1F7"/>
<keyword evidence="3" id="KW-1185">Reference proteome</keyword>
<feature type="region of interest" description="Disordered" evidence="1">
    <location>
        <begin position="79"/>
        <end position="119"/>
    </location>
</feature>
<evidence type="ECO:0000256" key="1">
    <source>
        <dbReference type="SAM" id="MobiDB-lite"/>
    </source>
</evidence>
<evidence type="ECO:0000313" key="3">
    <source>
        <dbReference type="Proteomes" id="UP000499080"/>
    </source>
</evidence>
<dbReference type="Proteomes" id="UP000499080">
    <property type="component" value="Unassembled WGS sequence"/>
</dbReference>
<comment type="caution">
    <text evidence="2">The sequence shown here is derived from an EMBL/GenBank/DDBJ whole genome shotgun (WGS) entry which is preliminary data.</text>
</comment>
<organism evidence="2 3">
    <name type="scientific">Araneus ventricosus</name>
    <name type="common">Orbweaver spider</name>
    <name type="synonym">Epeira ventricosa</name>
    <dbReference type="NCBI Taxonomy" id="182803"/>
    <lineage>
        <taxon>Eukaryota</taxon>
        <taxon>Metazoa</taxon>
        <taxon>Ecdysozoa</taxon>
        <taxon>Arthropoda</taxon>
        <taxon>Chelicerata</taxon>
        <taxon>Arachnida</taxon>
        <taxon>Araneae</taxon>
        <taxon>Araneomorphae</taxon>
        <taxon>Entelegynae</taxon>
        <taxon>Araneoidea</taxon>
        <taxon>Araneidae</taxon>
        <taxon>Araneus</taxon>
    </lineage>
</organism>
<name>A0A4Y2D1F7_ARAVE</name>
<protein>
    <submittedName>
        <fullName evidence="2">Uncharacterized protein</fullName>
    </submittedName>
</protein>
<proteinExistence type="predicted"/>
<sequence length="119" mass="13087">MDVIFDIFPSVKRRRINPSPTNLGLVVRSRLWGRRVPGSKPNSTSYLIRCIWGLLHAKSYIVAKRPPVGVAWKFGEGVPAQVSSSSSDHGSKLRGPSQNSPRVASKWDVNITKPNLPGV</sequence>
<dbReference type="EMBL" id="BGPR01000276">
    <property type="protein sequence ID" value="GBM09798.1"/>
    <property type="molecule type" value="Genomic_DNA"/>
</dbReference>
<accession>A0A4Y2D1F7</accession>
<gene>
    <name evidence="2" type="ORF">AVEN_234637_1</name>
</gene>
<evidence type="ECO:0000313" key="2">
    <source>
        <dbReference type="EMBL" id="GBM09798.1"/>
    </source>
</evidence>
<reference evidence="2 3" key="1">
    <citation type="journal article" date="2019" name="Sci. Rep.">
        <title>Orb-weaving spider Araneus ventricosus genome elucidates the spidroin gene catalogue.</title>
        <authorList>
            <person name="Kono N."/>
            <person name="Nakamura H."/>
            <person name="Ohtoshi R."/>
            <person name="Moran D.A.P."/>
            <person name="Shinohara A."/>
            <person name="Yoshida Y."/>
            <person name="Fujiwara M."/>
            <person name="Mori M."/>
            <person name="Tomita M."/>
            <person name="Arakawa K."/>
        </authorList>
    </citation>
    <scope>NUCLEOTIDE SEQUENCE [LARGE SCALE GENOMIC DNA]</scope>
</reference>